<dbReference type="GO" id="GO:0016651">
    <property type="term" value="F:oxidoreductase activity, acting on NAD(P)H"/>
    <property type="evidence" value="ECO:0007669"/>
    <property type="project" value="TreeGrafter"/>
</dbReference>
<evidence type="ECO:0000313" key="8">
    <source>
        <dbReference type="Proteomes" id="UP000305906"/>
    </source>
</evidence>
<comment type="cofactor">
    <cofactor evidence="1">
        <name>FAD</name>
        <dbReference type="ChEBI" id="CHEBI:57692"/>
    </cofactor>
</comment>
<dbReference type="EMBL" id="VBZC01000001">
    <property type="protein sequence ID" value="TLS48074.1"/>
    <property type="molecule type" value="Genomic_DNA"/>
</dbReference>
<evidence type="ECO:0000313" key="7">
    <source>
        <dbReference type="EMBL" id="TLS48074.1"/>
    </source>
</evidence>
<sequence length="407" mass="43006">MKRIVVVGASAAGLAATETLRREGYDGTLTLIGEEPNAPYDRPPLSKQILSGEWSTDRLPLRPSADFDGLDLDLRLGVAATGLELADRTVVLADGTRVPYDGLIVATGVRPRQLPGDGAHVLRTVDDALALRDRLAPGRHLVVVGAGFLGAEAAAVARGLGCAVTLLEPAPVPLAHAVGEQVGRVLSQAHLDHGVELRTGVTVTAVTGGGVRLADGELVEGDAVLVAVGSLPNTEWLADSGLSVGDGLICDEYGEAAWGSPRPKVGGVYAAGDVARWYNALFGVPMRIEHRTNAAEQGMAVARNLLRPEARKPFTPVPYFWSDQYDMKVQAYGYLRGHDEVAVVDGDLSRRRFVAAYRTGDRLTGALAVGMPPKAIRPWRQAIATRAAWHETVPVAIPAAGAQLNGR</sequence>
<dbReference type="InterPro" id="IPR050446">
    <property type="entry name" value="FAD-oxidoreductase/Apoptosis"/>
</dbReference>
<evidence type="ECO:0000256" key="1">
    <source>
        <dbReference type="ARBA" id="ARBA00001974"/>
    </source>
</evidence>
<evidence type="ECO:0000259" key="5">
    <source>
        <dbReference type="Pfam" id="PF07992"/>
    </source>
</evidence>
<evidence type="ECO:0000256" key="3">
    <source>
        <dbReference type="ARBA" id="ARBA00022827"/>
    </source>
</evidence>
<feature type="domain" description="Reductase C-terminal" evidence="6">
    <location>
        <begin position="319"/>
        <end position="388"/>
    </location>
</feature>
<keyword evidence="3" id="KW-0274">FAD</keyword>
<evidence type="ECO:0000256" key="2">
    <source>
        <dbReference type="ARBA" id="ARBA00022630"/>
    </source>
</evidence>
<dbReference type="PANTHER" id="PTHR43557">
    <property type="entry name" value="APOPTOSIS-INDUCING FACTOR 1"/>
    <property type="match status" value="1"/>
</dbReference>
<reference evidence="7 8" key="1">
    <citation type="submission" date="2019-05" db="EMBL/GenBank/DDBJ databases">
        <title>Streptomyces sp. NEAU-C151, a novel actinomycete isolated from soil.</title>
        <authorList>
            <person name="Han L."/>
            <person name="Jiang H."/>
        </authorList>
    </citation>
    <scope>NUCLEOTIDE SEQUENCE [LARGE SCALE GENOMIC DNA]</scope>
    <source>
        <strain evidence="7 8">NEAU-C151</strain>
    </source>
</reference>
<feature type="domain" description="FAD/NAD(P)-binding" evidence="5">
    <location>
        <begin position="3"/>
        <end position="298"/>
    </location>
</feature>
<dbReference type="Proteomes" id="UP000305906">
    <property type="component" value="Unassembled WGS sequence"/>
</dbReference>
<dbReference type="PRINTS" id="PR00368">
    <property type="entry name" value="FADPNR"/>
</dbReference>
<dbReference type="Pfam" id="PF14759">
    <property type="entry name" value="Reductase_C"/>
    <property type="match status" value="1"/>
</dbReference>
<dbReference type="SUPFAM" id="SSF55424">
    <property type="entry name" value="FAD/NAD-linked reductases, dimerisation (C-terminal) domain"/>
    <property type="match status" value="1"/>
</dbReference>
<keyword evidence="8" id="KW-1185">Reference proteome</keyword>
<dbReference type="PANTHER" id="PTHR43557:SF2">
    <property type="entry name" value="RIESKE DOMAIN-CONTAINING PROTEIN-RELATED"/>
    <property type="match status" value="1"/>
</dbReference>
<accession>A0A5R9G559</accession>
<dbReference type="InterPro" id="IPR036188">
    <property type="entry name" value="FAD/NAD-bd_sf"/>
</dbReference>
<comment type="caution">
    <text evidence="7">The sequence shown here is derived from an EMBL/GenBank/DDBJ whole genome shotgun (WGS) entry which is preliminary data.</text>
</comment>
<name>A0A5R9G559_9ACTN</name>
<dbReference type="InterPro" id="IPR023753">
    <property type="entry name" value="FAD/NAD-binding_dom"/>
</dbReference>
<dbReference type="GO" id="GO:0005737">
    <property type="term" value="C:cytoplasm"/>
    <property type="evidence" value="ECO:0007669"/>
    <property type="project" value="TreeGrafter"/>
</dbReference>
<dbReference type="Gene3D" id="3.50.50.60">
    <property type="entry name" value="FAD/NAD(P)-binding domain"/>
    <property type="match status" value="2"/>
</dbReference>
<dbReference type="InterPro" id="IPR016156">
    <property type="entry name" value="FAD/NAD-linked_Rdtase_dimer_sf"/>
</dbReference>
<keyword evidence="2" id="KW-0285">Flavoprotein</keyword>
<dbReference type="PRINTS" id="PR00469">
    <property type="entry name" value="PNDRDTASEII"/>
</dbReference>
<organism evidence="7 8">
    <name type="scientific">Streptomyces montanus</name>
    <dbReference type="NCBI Taxonomy" id="2580423"/>
    <lineage>
        <taxon>Bacteria</taxon>
        <taxon>Bacillati</taxon>
        <taxon>Actinomycetota</taxon>
        <taxon>Actinomycetes</taxon>
        <taxon>Kitasatosporales</taxon>
        <taxon>Streptomycetaceae</taxon>
        <taxon>Streptomyces</taxon>
    </lineage>
</organism>
<dbReference type="InterPro" id="IPR028202">
    <property type="entry name" value="Reductase_C"/>
</dbReference>
<dbReference type="AlphaFoldDB" id="A0A5R9G559"/>
<dbReference type="Pfam" id="PF07992">
    <property type="entry name" value="Pyr_redox_2"/>
    <property type="match status" value="1"/>
</dbReference>
<protein>
    <submittedName>
        <fullName evidence="7">Oxidoreductase</fullName>
    </submittedName>
</protein>
<dbReference type="Gene3D" id="3.30.390.30">
    <property type="match status" value="1"/>
</dbReference>
<evidence type="ECO:0000256" key="4">
    <source>
        <dbReference type="ARBA" id="ARBA00023002"/>
    </source>
</evidence>
<evidence type="ECO:0000259" key="6">
    <source>
        <dbReference type="Pfam" id="PF14759"/>
    </source>
</evidence>
<dbReference type="RefSeq" id="WP_138043045.1">
    <property type="nucleotide sequence ID" value="NZ_VBZC01000001.1"/>
</dbReference>
<proteinExistence type="predicted"/>
<keyword evidence="4" id="KW-0560">Oxidoreductase</keyword>
<gene>
    <name evidence="7" type="ORF">FE633_00910</name>
</gene>
<dbReference type="SUPFAM" id="SSF51905">
    <property type="entry name" value="FAD/NAD(P)-binding domain"/>
    <property type="match status" value="1"/>
</dbReference>